<feature type="domain" description="HMA" evidence="2">
    <location>
        <begin position="57"/>
        <end position="125"/>
    </location>
</feature>
<dbReference type="InterPro" id="IPR017969">
    <property type="entry name" value="Heavy-metal-associated_CS"/>
</dbReference>
<dbReference type="CDD" id="cd00371">
    <property type="entry name" value="HMA"/>
    <property type="match status" value="1"/>
</dbReference>
<dbReference type="InterPro" id="IPR036163">
    <property type="entry name" value="HMA_dom_sf"/>
</dbReference>
<reference evidence="3 4" key="1">
    <citation type="submission" date="2019-03" db="EMBL/GenBank/DDBJ databases">
        <title>Genomics of glacier-inhabiting Cryobacterium strains.</title>
        <authorList>
            <person name="Liu Q."/>
            <person name="Xin Y.-H."/>
        </authorList>
    </citation>
    <scope>NUCLEOTIDE SEQUENCE [LARGE SCALE GENOMIC DNA]</scope>
    <source>
        <strain evidence="3 4">TMT4-23</strain>
    </source>
</reference>
<evidence type="ECO:0000313" key="3">
    <source>
        <dbReference type="EMBL" id="TFC97421.1"/>
    </source>
</evidence>
<evidence type="ECO:0000313" key="4">
    <source>
        <dbReference type="Proteomes" id="UP000298355"/>
    </source>
</evidence>
<dbReference type="Proteomes" id="UP000298355">
    <property type="component" value="Unassembled WGS sequence"/>
</dbReference>
<keyword evidence="1" id="KW-0479">Metal-binding</keyword>
<protein>
    <submittedName>
        <fullName evidence="3">Copper chaperone</fullName>
    </submittedName>
</protein>
<dbReference type="EMBL" id="SOGJ01000023">
    <property type="protein sequence ID" value="TFC97421.1"/>
    <property type="molecule type" value="Genomic_DNA"/>
</dbReference>
<evidence type="ECO:0000259" key="2">
    <source>
        <dbReference type="PROSITE" id="PS50846"/>
    </source>
</evidence>
<name>A0ABY2J1C9_9MICO</name>
<keyword evidence="4" id="KW-1185">Reference proteome</keyword>
<dbReference type="Pfam" id="PF00403">
    <property type="entry name" value="HMA"/>
    <property type="match status" value="1"/>
</dbReference>
<evidence type="ECO:0000256" key="1">
    <source>
        <dbReference type="ARBA" id="ARBA00022723"/>
    </source>
</evidence>
<accession>A0ABY2J1C9</accession>
<dbReference type="InterPro" id="IPR006121">
    <property type="entry name" value="HMA_dom"/>
</dbReference>
<dbReference type="Gene3D" id="3.30.70.100">
    <property type="match status" value="1"/>
</dbReference>
<sequence length="129" mass="13055">MYPLGVRPGGCFDRRGTKGIVNILSTLTGKNLGLTDSSCSCESHGHTSERTAEPTGMTTTFQVAGMTCSHCVNSVTAEVGQVAGVEAVVVDLVPGGVSVVTVSSSEPIDPVAVAAAIDEAGYELVTATP</sequence>
<organism evidence="3 4">
    <name type="scientific">Cryobacterium breve</name>
    <dbReference type="NCBI Taxonomy" id="1259258"/>
    <lineage>
        <taxon>Bacteria</taxon>
        <taxon>Bacillati</taxon>
        <taxon>Actinomycetota</taxon>
        <taxon>Actinomycetes</taxon>
        <taxon>Micrococcales</taxon>
        <taxon>Microbacteriaceae</taxon>
        <taxon>Cryobacterium</taxon>
    </lineage>
</organism>
<dbReference type="PROSITE" id="PS01047">
    <property type="entry name" value="HMA_1"/>
    <property type="match status" value="1"/>
</dbReference>
<comment type="caution">
    <text evidence="3">The sequence shown here is derived from an EMBL/GenBank/DDBJ whole genome shotgun (WGS) entry which is preliminary data.</text>
</comment>
<dbReference type="SUPFAM" id="SSF55008">
    <property type="entry name" value="HMA, heavy metal-associated domain"/>
    <property type="match status" value="1"/>
</dbReference>
<gene>
    <name evidence="3" type="ORF">E3O65_11595</name>
</gene>
<proteinExistence type="predicted"/>
<dbReference type="PROSITE" id="PS50846">
    <property type="entry name" value="HMA_2"/>
    <property type="match status" value="1"/>
</dbReference>